<comment type="caution">
    <text evidence="2">The sequence shown here is derived from an EMBL/GenBank/DDBJ whole genome shotgun (WGS) entry which is preliminary data.</text>
</comment>
<sequence>MADTPTRADTGANTGANTDPGVTALAELLLARGWRLATAESCTGGLIAANCTALAGSSAWFERGFVTYSNEAKTELLGVPAELIARHGAVSEPVALAMAEGALRHARAEVAVAVTGIAGPTGGSPDKPVGTVWIAWAVQGAPAHAACHHFGGDRAQVRAATVRDALAGVRRRLTPL</sequence>
<organism evidence="2 3">
    <name type="scientific">Aquabacterium commune</name>
    <dbReference type="NCBI Taxonomy" id="70586"/>
    <lineage>
        <taxon>Bacteria</taxon>
        <taxon>Pseudomonadati</taxon>
        <taxon>Pseudomonadota</taxon>
        <taxon>Betaproteobacteria</taxon>
        <taxon>Burkholderiales</taxon>
        <taxon>Aquabacterium</taxon>
    </lineage>
</organism>
<dbReference type="SUPFAM" id="SSF142433">
    <property type="entry name" value="CinA-like"/>
    <property type="match status" value="1"/>
</dbReference>
<evidence type="ECO:0000259" key="1">
    <source>
        <dbReference type="Pfam" id="PF02464"/>
    </source>
</evidence>
<name>A0A4R6RA68_9BURK</name>
<dbReference type="NCBIfam" id="TIGR00199">
    <property type="entry name" value="PncC_domain"/>
    <property type="match status" value="1"/>
</dbReference>
<dbReference type="Gene3D" id="3.90.950.20">
    <property type="entry name" value="CinA-like"/>
    <property type="match status" value="1"/>
</dbReference>
<reference evidence="2 3" key="1">
    <citation type="submission" date="2019-03" db="EMBL/GenBank/DDBJ databases">
        <title>Genomic Encyclopedia of Type Strains, Phase IV (KMG-IV): sequencing the most valuable type-strain genomes for metagenomic binning, comparative biology and taxonomic classification.</title>
        <authorList>
            <person name="Goeker M."/>
        </authorList>
    </citation>
    <scope>NUCLEOTIDE SEQUENCE [LARGE SCALE GENOMIC DNA]</scope>
    <source>
        <strain evidence="2 3">DSM 11901</strain>
    </source>
</reference>
<accession>A0A4R6RA68</accession>
<dbReference type="AlphaFoldDB" id="A0A4R6RA68"/>
<keyword evidence="3" id="KW-1185">Reference proteome</keyword>
<evidence type="ECO:0000313" key="2">
    <source>
        <dbReference type="EMBL" id="TDP82844.1"/>
    </source>
</evidence>
<protein>
    <submittedName>
        <fullName evidence="2">Nicotinamide-nucleotide amidase</fullName>
    </submittedName>
</protein>
<dbReference type="EMBL" id="SNXW01000005">
    <property type="protein sequence ID" value="TDP82844.1"/>
    <property type="molecule type" value="Genomic_DNA"/>
</dbReference>
<dbReference type="OrthoDB" id="9801454at2"/>
<gene>
    <name evidence="2" type="ORF">EV672_10531</name>
</gene>
<dbReference type="InterPro" id="IPR036653">
    <property type="entry name" value="CinA-like_C"/>
</dbReference>
<evidence type="ECO:0000313" key="3">
    <source>
        <dbReference type="Proteomes" id="UP000294593"/>
    </source>
</evidence>
<dbReference type="RefSeq" id="WP_133608757.1">
    <property type="nucleotide sequence ID" value="NZ_SNXW01000005.1"/>
</dbReference>
<proteinExistence type="predicted"/>
<dbReference type="InterPro" id="IPR008136">
    <property type="entry name" value="CinA_C"/>
</dbReference>
<dbReference type="Pfam" id="PF02464">
    <property type="entry name" value="CinA"/>
    <property type="match status" value="1"/>
</dbReference>
<feature type="domain" description="CinA C-terminal" evidence="1">
    <location>
        <begin position="24"/>
        <end position="172"/>
    </location>
</feature>
<dbReference type="Proteomes" id="UP000294593">
    <property type="component" value="Unassembled WGS sequence"/>
</dbReference>